<keyword evidence="3" id="KW-1185">Reference proteome</keyword>
<keyword evidence="1" id="KW-1133">Transmembrane helix</keyword>
<organism evidence="2 3">
    <name type="scientific">Methylocapsa polymorpha</name>
    <dbReference type="NCBI Taxonomy" id="3080828"/>
    <lineage>
        <taxon>Bacteria</taxon>
        <taxon>Pseudomonadati</taxon>
        <taxon>Pseudomonadota</taxon>
        <taxon>Alphaproteobacteria</taxon>
        <taxon>Hyphomicrobiales</taxon>
        <taxon>Beijerinckiaceae</taxon>
        <taxon>Methylocapsa</taxon>
    </lineage>
</organism>
<dbReference type="Proteomes" id="UP001626536">
    <property type="component" value="Chromosome"/>
</dbReference>
<name>A0ABZ0HLB3_9HYPH</name>
<sequence length="151" mass="16137">MLALSLPILNALLGGIINPLVNAWVMYKKDKLTTQEAGFEAATKSDAAVMQAALAAEARNNALKIQVYGHFINRAVMWVAGFPAALHFGLVFVDTVLAAKVFYGAAVLGVPKLPAPYDNYEWAIVTSFFLVQGVHLGTSNVSAWLGKSKSA</sequence>
<evidence type="ECO:0000256" key="1">
    <source>
        <dbReference type="SAM" id="Phobius"/>
    </source>
</evidence>
<protein>
    <submittedName>
        <fullName evidence="2">Uncharacterized protein</fullName>
    </submittedName>
</protein>
<keyword evidence="1" id="KW-0472">Membrane</keyword>
<reference evidence="2 3" key="1">
    <citation type="submission" date="2023-10" db="EMBL/GenBank/DDBJ databases">
        <title>Novel methanotroph of the genus Methylocapsa from a subarctic wetland.</title>
        <authorList>
            <person name="Belova S.E."/>
            <person name="Oshkin I.Y."/>
            <person name="Miroshnikov K."/>
            <person name="Dedysh S.N."/>
        </authorList>
    </citation>
    <scope>NUCLEOTIDE SEQUENCE [LARGE SCALE GENOMIC DNA]</scope>
    <source>
        <strain evidence="2 3">RX1</strain>
    </source>
</reference>
<evidence type="ECO:0000313" key="3">
    <source>
        <dbReference type="Proteomes" id="UP001626536"/>
    </source>
</evidence>
<dbReference type="EMBL" id="CP136862">
    <property type="protein sequence ID" value="WOJ88074.1"/>
    <property type="molecule type" value="Genomic_DNA"/>
</dbReference>
<feature type="transmembrane region" description="Helical" evidence="1">
    <location>
        <begin position="75"/>
        <end position="102"/>
    </location>
</feature>
<dbReference type="RefSeq" id="WP_407337512.1">
    <property type="nucleotide sequence ID" value="NZ_CP136862.1"/>
</dbReference>
<keyword evidence="1" id="KW-0812">Transmembrane</keyword>
<evidence type="ECO:0000313" key="2">
    <source>
        <dbReference type="EMBL" id="WOJ88074.1"/>
    </source>
</evidence>
<feature type="transmembrane region" description="Helical" evidence="1">
    <location>
        <begin position="6"/>
        <end position="27"/>
    </location>
</feature>
<accession>A0ABZ0HLB3</accession>
<proteinExistence type="predicted"/>
<feature type="transmembrane region" description="Helical" evidence="1">
    <location>
        <begin position="122"/>
        <end position="145"/>
    </location>
</feature>
<gene>
    <name evidence="2" type="ORF">RZS28_09405</name>
</gene>